<dbReference type="Pfam" id="PF16694">
    <property type="entry name" value="Cytochrome_P460"/>
    <property type="match status" value="1"/>
</dbReference>
<dbReference type="RefSeq" id="WP_119339366.1">
    <property type="nucleotide sequence ID" value="NZ_BJXL01000138.1"/>
</dbReference>
<accession>A0A511R7E5</accession>
<name>A0A511R7E5_9DEIN</name>
<feature type="signal peptide" evidence="1">
    <location>
        <begin position="1"/>
        <end position="18"/>
    </location>
</feature>
<dbReference type="Gene3D" id="3.50.70.20">
    <property type="entry name" value="Cytochrome P460"/>
    <property type="match status" value="1"/>
</dbReference>
<gene>
    <name evidence="3" type="ORF">MHY01S_30180</name>
</gene>
<reference evidence="3 4" key="1">
    <citation type="submission" date="2019-07" db="EMBL/GenBank/DDBJ databases">
        <title>Whole genome shotgun sequence of Meiothermus hypogaeus NBRC 106114.</title>
        <authorList>
            <person name="Hosoyama A."/>
            <person name="Uohara A."/>
            <person name="Ohji S."/>
            <person name="Ichikawa N."/>
        </authorList>
    </citation>
    <scope>NUCLEOTIDE SEQUENCE [LARGE SCALE GENOMIC DNA]</scope>
    <source>
        <strain evidence="3 4">NBRC 106114</strain>
    </source>
</reference>
<sequence>MKKWMLLLGLMLVGGVLAQVASLTESIRGYAGWTRVNVNKINTAGAHPLGKDVYVNLAPERLVGANGNYNLPFAQGTIFVKERVDPTSLTVTNIWVMQKRSNSAGDWAWAAYERKGDAFQGGALSNPAMCVDCHRQANATDQVFTSWGRR</sequence>
<feature type="domain" description="Cytochrome P460" evidence="2">
    <location>
        <begin position="28"/>
        <end position="145"/>
    </location>
</feature>
<keyword evidence="1" id="KW-0732">Signal</keyword>
<evidence type="ECO:0000259" key="2">
    <source>
        <dbReference type="Pfam" id="PF16694"/>
    </source>
</evidence>
<dbReference type="InterPro" id="IPR032033">
    <property type="entry name" value="Cytochrome_P460"/>
</dbReference>
<evidence type="ECO:0000256" key="1">
    <source>
        <dbReference type="SAM" id="SignalP"/>
    </source>
</evidence>
<dbReference type="OrthoDB" id="34250at2"/>
<evidence type="ECO:0000313" key="4">
    <source>
        <dbReference type="Proteomes" id="UP000321197"/>
    </source>
</evidence>
<dbReference type="Proteomes" id="UP000321197">
    <property type="component" value="Unassembled WGS sequence"/>
</dbReference>
<dbReference type="EMBL" id="BJXL01000138">
    <property type="protein sequence ID" value="GEM84852.1"/>
    <property type="molecule type" value="Genomic_DNA"/>
</dbReference>
<protein>
    <recommendedName>
        <fullName evidence="2">Cytochrome P460 domain-containing protein</fullName>
    </recommendedName>
</protein>
<evidence type="ECO:0000313" key="3">
    <source>
        <dbReference type="EMBL" id="GEM84852.1"/>
    </source>
</evidence>
<dbReference type="CDD" id="cd20716">
    <property type="entry name" value="cyt_P460_fam"/>
    <property type="match status" value="1"/>
</dbReference>
<proteinExistence type="predicted"/>
<dbReference type="InterPro" id="IPR038142">
    <property type="entry name" value="Cytochrome_P460_sp"/>
</dbReference>
<comment type="caution">
    <text evidence="3">The sequence shown here is derived from an EMBL/GenBank/DDBJ whole genome shotgun (WGS) entry which is preliminary data.</text>
</comment>
<organism evidence="3 4">
    <name type="scientific">Meiothermus hypogaeus NBRC 106114</name>
    <dbReference type="NCBI Taxonomy" id="1227553"/>
    <lineage>
        <taxon>Bacteria</taxon>
        <taxon>Thermotogati</taxon>
        <taxon>Deinococcota</taxon>
        <taxon>Deinococci</taxon>
        <taxon>Thermales</taxon>
        <taxon>Thermaceae</taxon>
        <taxon>Meiothermus</taxon>
    </lineage>
</organism>
<dbReference type="AlphaFoldDB" id="A0A511R7E5"/>
<feature type="chain" id="PRO_5021843799" description="Cytochrome P460 domain-containing protein" evidence="1">
    <location>
        <begin position="19"/>
        <end position="150"/>
    </location>
</feature>